<organism evidence="1 2">
    <name type="scientific">Trapa natans</name>
    <name type="common">Water chestnut</name>
    <dbReference type="NCBI Taxonomy" id="22666"/>
    <lineage>
        <taxon>Eukaryota</taxon>
        <taxon>Viridiplantae</taxon>
        <taxon>Streptophyta</taxon>
        <taxon>Embryophyta</taxon>
        <taxon>Tracheophyta</taxon>
        <taxon>Spermatophyta</taxon>
        <taxon>Magnoliopsida</taxon>
        <taxon>eudicotyledons</taxon>
        <taxon>Gunneridae</taxon>
        <taxon>Pentapetalae</taxon>
        <taxon>rosids</taxon>
        <taxon>malvids</taxon>
        <taxon>Myrtales</taxon>
        <taxon>Lythraceae</taxon>
        <taxon>Trapa</taxon>
    </lineage>
</organism>
<dbReference type="AlphaFoldDB" id="A0AAN7RJW5"/>
<name>A0AAN7RJW5_TRANT</name>
<accession>A0AAN7RJW5</accession>
<proteinExistence type="predicted"/>
<comment type="caution">
    <text evidence="1">The sequence shown here is derived from an EMBL/GenBank/DDBJ whole genome shotgun (WGS) entry which is preliminary data.</text>
</comment>
<protein>
    <submittedName>
        <fullName evidence="1">Uncharacterized protein</fullName>
    </submittedName>
</protein>
<dbReference type="Proteomes" id="UP001346149">
    <property type="component" value="Unassembled WGS sequence"/>
</dbReference>
<evidence type="ECO:0000313" key="2">
    <source>
        <dbReference type="Proteomes" id="UP001346149"/>
    </source>
</evidence>
<gene>
    <name evidence="1" type="ORF">SAY86_024628</name>
</gene>
<keyword evidence="2" id="KW-1185">Reference proteome</keyword>
<reference evidence="1 2" key="1">
    <citation type="journal article" date="2023" name="Hortic Res">
        <title>Pangenome of water caltrop reveals structural variations and asymmetric subgenome divergence after allopolyploidization.</title>
        <authorList>
            <person name="Zhang X."/>
            <person name="Chen Y."/>
            <person name="Wang L."/>
            <person name="Yuan Y."/>
            <person name="Fang M."/>
            <person name="Shi L."/>
            <person name="Lu R."/>
            <person name="Comes H.P."/>
            <person name="Ma Y."/>
            <person name="Chen Y."/>
            <person name="Huang G."/>
            <person name="Zhou Y."/>
            <person name="Zheng Z."/>
            <person name="Qiu Y."/>
        </authorList>
    </citation>
    <scope>NUCLEOTIDE SEQUENCE [LARGE SCALE GENOMIC DNA]</scope>
    <source>
        <strain evidence="1">F231</strain>
    </source>
</reference>
<dbReference type="EMBL" id="JAXQNO010000004">
    <property type="protein sequence ID" value="KAK4799263.1"/>
    <property type="molecule type" value="Genomic_DNA"/>
</dbReference>
<sequence>MLQNPTGQLSGAMCCAHFARSELLYLLSKIMLPTVLQAINNHVKAPRDGHHPKLCHFHQVIGHRYVPSSTTTHRNQHRADQLIWRVSLDLHIAKMQKTSSNCPL</sequence>
<evidence type="ECO:0000313" key="1">
    <source>
        <dbReference type="EMBL" id="KAK4799263.1"/>
    </source>
</evidence>